<evidence type="ECO:0000256" key="6">
    <source>
        <dbReference type="ARBA" id="ARBA00011738"/>
    </source>
</evidence>
<evidence type="ECO:0000256" key="16">
    <source>
        <dbReference type="RuleBase" id="RU361274"/>
    </source>
</evidence>
<dbReference type="NCBIfam" id="TIGR00726">
    <property type="entry name" value="peptidoglycan editing factor PgeF"/>
    <property type="match status" value="1"/>
</dbReference>
<dbReference type="GO" id="GO:0005507">
    <property type="term" value="F:copper ion binding"/>
    <property type="evidence" value="ECO:0007669"/>
    <property type="project" value="TreeGrafter"/>
</dbReference>
<evidence type="ECO:0000313" key="18">
    <source>
        <dbReference type="Proteomes" id="UP000249886"/>
    </source>
</evidence>
<evidence type="ECO:0000313" key="17">
    <source>
        <dbReference type="EMBL" id="SPW27748.1"/>
    </source>
</evidence>
<evidence type="ECO:0000256" key="2">
    <source>
        <dbReference type="ARBA" id="ARBA00001947"/>
    </source>
</evidence>
<comment type="similarity">
    <text evidence="5 16">Belongs to the purine nucleoside phosphorylase YfiH/LACC1 family.</text>
</comment>
<comment type="catalytic activity">
    <reaction evidence="1">
        <text>inosine + phosphate = alpha-D-ribose 1-phosphate + hypoxanthine</text>
        <dbReference type="Rhea" id="RHEA:27646"/>
        <dbReference type="ChEBI" id="CHEBI:17368"/>
        <dbReference type="ChEBI" id="CHEBI:17596"/>
        <dbReference type="ChEBI" id="CHEBI:43474"/>
        <dbReference type="ChEBI" id="CHEBI:57720"/>
        <dbReference type="EC" id="2.4.2.1"/>
    </reaction>
    <physiologicalReaction direction="left-to-right" evidence="1">
        <dbReference type="Rhea" id="RHEA:27647"/>
    </physiologicalReaction>
</comment>
<keyword evidence="8" id="KW-0479">Metal-binding</keyword>
<comment type="catalytic activity">
    <reaction evidence="15">
        <text>S-methyl-5'-thioadenosine + phosphate = 5-(methylsulfanyl)-alpha-D-ribose 1-phosphate + adenine</text>
        <dbReference type="Rhea" id="RHEA:11852"/>
        <dbReference type="ChEBI" id="CHEBI:16708"/>
        <dbReference type="ChEBI" id="CHEBI:17509"/>
        <dbReference type="ChEBI" id="CHEBI:43474"/>
        <dbReference type="ChEBI" id="CHEBI:58533"/>
        <dbReference type="EC" id="2.4.2.28"/>
    </reaction>
    <physiologicalReaction direction="left-to-right" evidence="15">
        <dbReference type="Rhea" id="RHEA:11853"/>
    </physiologicalReaction>
</comment>
<accession>A0A6H9XH37</accession>
<reference evidence="17 18" key="1">
    <citation type="submission" date="2018-06" db="EMBL/GenBank/DDBJ databases">
        <authorList>
            <consortium name="Pathogen Informatics"/>
            <person name="Doyle S."/>
        </authorList>
    </citation>
    <scope>NUCLEOTIDE SEQUENCE [LARGE SCALE GENOMIC DNA]</scope>
    <source>
        <strain evidence="17 18">NCTC10254</strain>
    </source>
</reference>
<dbReference type="GeneID" id="84574267"/>
<evidence type="ECO:0000256" key="3">
    <source>
        <dbReference type="ARBA" id="ARBA00001973"/>
    </source>
</evidence>
<evidence type="ECO:0000256" key="9">
    <source>
        <dbReference type="ARBA" id="ARBA00022801"/>
    </source>
</evidence>
<dbReference type="GO" id="GO:0017061">
    <property type="term" value="F:S-methyl-5-thioadenosine phosphorylase activity"/>
    <property type="evidence" value="ECO:0007669"/>
    <property type="project" value="UniProtKB-EC"/>
</dbReference>
<dbReference type="CDD" id="cd16833">
    <property type="entry name" value="YfiH"/>
    <property type="match status" value="1"/>
</dbReference>
<dbReference type="AlphaFoldDB" id="A0A6H9XH37"/>
<protein>
    <recommendedName>
        <fullName evidence="16">Purine nucleoside phosphorylase</fullName>
    </recommendedName>
</protein>
<keyword evidence="9" id="KW-0378">Hydrolase</keyword>
<gene>
    <name evidence="17" type="primary">yfiH</name>
    <name evidence="17" type="ORF">NCTC10254_01025</name>
</gene>
<dbReference type="SUPFAM" id="SSF64438">
    <property type="entry name" value="CNF1/YfiH-like putative cysteine hydrolases"/>
    <property type="match status" value="1"/>
</dbReference>
<keyword evidence="10" id="KW-0862">Zinc</keyword>
<dbReference type="Proteomes" id="UP000249886">
    <property type="component" value="Unassembled WGS sequence"/>
</dbReference>
<evidence type="ECO:0000256" key="8">
    <source>
        <dbReference type="ARBA" id="ARBA00022723"/>
    </source>
</evidence>
<organism evidence="17 18">
    <name type="scientific">Corynebacterium matruchotii</name>
    <dbReference type="NCBI Taxonomy" id="43768"/>
    <lineage>
        <taxon>Bacteria</taxon>
        <taxon>Bacillati</taxon>
        <taxon>Actinomycetota</taxon>
        <taxon>Actinomycetes</taxon>
        <taxon>Mycobacteriales</taxon>
        <taxon>Corynebacteriaceae</taxon>
        <taxon>Corynebacterium</taxon>
    </lineage>
</organism>
<keyword evidence="11" id="KW-0560">Oxidoreductase</keyword>
<evidence type="ECO:0000256" key="1">
    <source>
        <dbReference type="ARBA" id="ARBA00000553"/>
    </source>
</evidence>
<evidence type="ECO:0000256" key="11">
    <source>
        <dbReference type="ARBA" id="ARBA00023002"/>
    </source>
</evidence>
<dbReference type="FunFam" id="3.60.140.10:FF:000003">
    <property type="entry name" value="Polyphenol oxidase"/>
    <property type="match status" value="1"/>
</dbReference>
<comment type="subunit">
    <text evidence="6">Homodimer.</text>
</comment>
<evidence type="ECO:0000256" key="7">
    <source>
        <dbReference type="ARBA" id="ARBA00022679"/>
    </source>
</evidence>
<evidence type="ECO:0000256" key="15">
    <source>
        <dbReference type="ARBA" id="ARBA00049893"/>
    </source>
</evidence>
<name>A0A6H9XH37_9CORY</name>
<evidence type="ECO:0000256" key="14">
    <source>
        <dbReference type="ARBA" id="ARBA00048968"/>
    </source>
</evidence>
<comment type="function">
    <text evidence="4">Purine nucleoside enzyme that catalyzes the phosphorolysis of adenosine and inosine nucleosides, yielding D-ribose 1-phosphate and the respective free bases, adenine and hypoxanthine. Also catalyzes the phosphorolysis of S-methyl-5'-thioadenosine into adenine and S-methyl-5-thio-alpha-D-ribose 1-phosphate. Also has adenosine deaminase activity.</text>
</comment>
<dbReference type="GO" id="GO:0016787">
    <property type="term" value="F:hydrolase activity"/>
    <property type="evidence" value="ECO:0007669"/>
    <property type="project" value="UniProtKB-KW"/>
</dbReference>
<comment type="cofactor">
    <cofactor evidence="3">
        <name>Cu(2+)</name>
        <dbReference type="ChEBI" id="CHEBI:29036"/>
    </cofactor>
</comment>
<dbReference type="Pfam" id="PF02578">
    <property type="entry name" value="Cu-oxidase_4"/>
    <property type="match status" value="1"/>
</dbReference>
<evidence type="ECO:0000256" key="12">
    <source>
        <dbReference type="ARBA" id="ARBA00023008"/>
    </source>
</evidence>
<evidence type="ECO:0000256" key="13">
    <source>
        <dbReference type="ARBA" id="ARBA00047989"/>
    </source>
</evidence>
<comment type="cofactor">
    <cofactor evidence="2">
        <name>Zn(2+)</name>
        <dbReference type="ChEBI" id="CHEBI:29105"/>
    </cofactor>
</comment>
<evidence type="ECO:0000256" key="4">
    <source>
        <dbReference type="ARBA" id="ARBA00003215"/>
    </source>
</evidence>
<dbReference type="InterPro" id="IPR038371">
    <property type="entry name" value="Cu_polyphenol_OxRdtase_sf"/>
</dbReference>
<dbReference type="InterPro" id="IPR011324">
    <property type="entry name" value="Cytotoxic_necrot_fac-like_cat"/>
</dbReference>
<comment type="caution">
    <text evidence="17">The sequence shown here is derived from an EMBL/GenBank/DDBJ whole genome shotgun (WGS) entry which is preliminary data.</text>
</comment>
<sequence>MTMLVHTHFTTRLGGVSQPPYDSLNLGAHVGDDPDAVRENRARVATQLNLDPARFIWMDQVHSATVQVVNAADLGAPISATDAVVTTDPTVVLTVMVADCVPVLLYDADAGVIAAAHAGRTGARNGVVSNTVATMVELGANPDNMTAHLGPAASGRRYELPREMAEDVEEHLPGSLTRTDQGTWGSDVRAGLARQLTTLGVGNIVMDPRCTIEDSNLFSYRRDGKTGRQAGIIWGE</sequence>
<dbReference type="PANTHER" id="PTHR30616:SF2">
    <property type="entry name" value="PURINE NUCLEOSIDE PHOSPHORYLASE LACC1"/>
    <property type="match status" value="1"/>
</dbReference>
<keyword evidence="12" id="KW-0186">Copper</keyword>
<dbReference type="RefSeq" id="WP_005526270.1">
    <property type="nucleotide sequence ID" value="NZ_CAUOYC010000002.1"/>
</dbReference>
<dbReference type="InterPro" id="IPR003730">
    <property type="entry name" value="Cu_polyphenol_OxRdtase"/>
</dbReference>
<proteinExistence type="inferred from homology"/>
<keyword evidence="7" id="KW-0808">Transferase</keyword>
<comment type="catalytic activity">
    <reaction evidence="14">
        <text>adenosine + phosphate = alpha-D-ribose 1-phosphate + adenine</text>
        <dbReference type="Rhea" id="RHEA:27642"/>
        <dbReference type="ChEBI" id="CHEBI:16335"/>
        <dbReference type="ChEBI" id="CHEBI:16708"/>
        <dbReference type="ChEBI" id="CHEBI:43474"/>
        <dbReference type="ChEBI" id="CHEBI:57720"/>
        <dbReference type="EC" id="2.4.2.1"/>
    </reaction>
    <physiologicalReaction direction="left-to-right" evidence="14">
        <dbReference type="Rhea" id="RHEA:27643"/>
    </physiologicalReaction>
</comment>
<dbReference type="Gene3D" id="3.60.140.10">
    <property type="entry name" value="CNF1/YfiH-like putative cysteine hydrolases"/>
    <property type="match status" value="1"/>
</dbReference>
<evidence type="ECO:0000256" key="10">
    <source>
        <dbReference type="ARBA" id="ARBA00022833"/>
    </source>
</evidence>
<dbReference type="GO" id="GO:0016491">
    <property type="term" value="F:oxidoreductase activity"/>
    <property type="evidence" value="ECO:0007669"/>
    <property type="project" value="UniProtKB-KW"/>
</dbReference>
<dbReference type="EMBL" id="UARK01000002">
    <property type="protein sequence ID" value="SPW27748.1"/>
    <property type="molecule type" value="Genomic_DNA"/>
</dbReference>
<evidence type="ECO:0000256" key="5">
    <source>
        <dbReference type="ARBA" id="ARBA00007353"/>
    </source>
</evidence>
<dbReference type="PANTHER" id="PTHR30616">
    <property type="entry name" value="UNCHARACTERIZED PROTEIN YFIH"/>
    <property type="match status" value="1"/>
</dbReference>
<comment type="catalytic activity">
    <reaction evidence="13">
        <text>adenosine + H2O + H(+) = inosine + NH4(+)</text>
        <dbReference type="Rhea" id="RHEA:24408"/>
        <dbReference type="ChEBI" id="CHEBI:15377"/>
        <dbReference type="ChEBI" id="CHEBI:15378"/>
        <dbReference type="ChEBI" id="CHEBI:16335"/>
        <dbReference type="ChEBI" id="CHEBI:17596"/>
        <dbReference type="ChEBI" id="CHEBI:28938"/>
        <dbReference type="EC" id="3.5.4.4"/>
    </reaction>
    <physiologicalReaction direction="left-to-right" evidence="13">
        <dbReference type="Rhea" id="RHEA:24409"/>
    </physiologicalReaction>
</comment>